<name>A0AA35JXH5_9SAUR</name>
<reference evidence="1" key="1">
    <citation type="submission" date="2022-12" db="EMBL/GenBank/DDBJ databases">
        <authorList>
            <person name="Alioto T."/>
            <person name="Alioto T."/>
            <person name="Gomez Garrido J."/>
        </authorList>
    </citation>
    <scope>NUCLEOTIDE SEQUENCE</scope>
</reference>
<sequence length="109" mass="12466">MCKCVSYGFSFFQSSFQFSIFPHQFADFLLRVFMNIIQHYRANLQAIFTSEYLGTMFTNISEVLLCVPSPWEVQSLATQDWAFSVVAPCVWNASPREACVVPPSSVFRC</sequence>
<evidence type="ECO:0000313" key="1">
    <source>
        <dbReference type="EMBL" id="CAI5767416.1"/>
    </source>
</evidence>
<dbReference type="AlphaFoldDB" id="A0AA35JXH5"/>
<evidence type="ECO:0000313" key="2">
    <source>
        <dbReference type="Proteomes" id="UP001178461"/>
    </source>
</evidence>
<dbReference type="Proteomes" id="UP001178461">
    <property type="component" value="Chromosome 2"/>
</dbReference>
<organism evidence="1 2">
    <name type="scientific">Podarcis lilfordi</name>
    <name type="common">Lilford's wall lizard</name>
    <dbReference type="NCBI Taxonomy" id="74358"/>
    <lineage>
        <taxon>Eukaryota</taxon>
        <taxon>Metazoa</taxon>
        <taxon>Chordata</taxon>
        <taxon>Craniata</taxon>
        <taxon>Vertebrata</taxon>
        <taxon>Euteleostomi</taxon>
        <taxon>Lepidosauria</taxon>
        <taxon>Squamata</taxon>
        <taxon>Bifurcata</taxon>
        <taxon>Unidentata</taxon>
        <taxon>Episquamata</taxon>
        <taxon>Laterata</taxon>
        <taxon>Lacertibaenia</taxon>
        <taxon>Lacertidae</taxon>
        <taxon>Podarcis</taxon>
    </lineage>
</organism>
<proteinExistence type="predicted"/>
<keyword evidence="2" id="KW-1185">Reference proteome</keyword>
<gene>
    <name evidence="1" type="ORF">PODLI_1B003818</name>
</gene>
<protein>
    <submittedName>
        <fullName evidence="1">Uncharacterized protein</fullName>
    </submittedName>
</protein>
<accession>A0AA35JXH5</accession>
<dbReference type="EMBL" id="OX395127">
    <property type="protein sequence ID" value="CAI5767416.1"/>
    <property type="molecule type" value="Genomic_DNA"/>
</dbReference>